<dbReference type="Pfam" id="PF13592">
    <property type="entry name" value="HTH_33"/>
    <property type="match status" value="1"/>
</dbReference>
<name>A0A1M7YSI6_9VIBR</name>
<evidence type="ECO:0000313" key="4">
    <source>
        <dbReference type="Proteomes" id="UP000184600"/>
    </source>
</evidence>
<dbReference type="InterPro" id="IPR009057">
    <property type="entry name" value="Homeodomain-like_sf"/>
</dbReference>
<evidence type="ECO:0000313" key="3">
    <source>
        <dbReference type="EMBL" id="SHO55582.1"/>
    </source>
</evidence>
<dbReference type="EMBL" id="FRFG01000016">
    <property type="protein sequence ID" value="SHO55582.1"/>
    <property type="molecule type" value="Genomic_DNA"/>
</dbReference>
<keyword evidence="4" id="KW-1185">Reference proteome</keyword>
<gene>
    <name evidence="3" type="ORF">VQ7734_01319</name>
</gene>
<dbReference type="InterPro" id="IPR047655">
    <property type="entry name" value="Transpos_IS630-like"/>
</dbReference>
<sequence>MNHDFRHLIKSTSNARLRIRYLALAHFSEGKSRTEIALFLKVSRTSVNKWVKAYLDFGPEGLQEKAHTGRPHQLSEQQLNQLKKFVTDTTIKEHGGRLQAKDIAIYIAQNFGIQYRQANIYRILHDIGLSWLTTRSKHPKPSPQAQEDFKKIPNRNDP</sequence>
<feature type="domain" description="Winged helix-turn helix" evidence="2">
    <location>
        <begin position="96"/>
        <end position="151"/>
    </location>
</feature>
<evidence type="ECO:0000259" key="2">
    <source>
        <dbReference type="Pfam" id="PF13592"/>
    </source>
</evidence>
<dbReference type="Pfam" id="PF13384">
    <property type="entry name" value="HTH_23"/>
    <property type="match status" value="1"/>
</dbReference>
<dbReference type="Proteomes" id="UP000184600">
    <property type="component" value="Unassembled WGS sequence"/>
</dbReference>
<dbReference type="InterPro" id="IPR025959">
    <property type="entry name" value="Winged_HTH_dom"/>
</dbReference>
<proteinExistence type="predicted"/>
<evidence type="ECO:0000256" key="1">
    <source>
        <dbReference type="SAM" id="MobiDB-lite"/>
    </source>
</evidence>
<protein>
    <recommendedName>
        <fullName evidence="2">Winged helix-turn helix domain-containing protein</fullName>
    </recommendedName>
</protein>
<feature type="region of interest" description="Disordered" evidence="1">
    <location>
        <begin position="134"/>
        <end position="158"/>
    </location>
</feature>
<dbReference type="NCBIfam" id="NF033545">
    <property type="entry name" value="transpos_IS630"/>
    <property type="match status" value="1"/>
</dbReference>
<accession>A0A1M7YSI6</accession>
<dbReference type="STRING" id="1117707.VQ7734_01319"/>
<dbReference type="AlphaFoldDB" id="A0A1M7YSI6"/>
<organism evidence="3 4">
    <name type="scientific">Vibrio quintilis</name>
    <dbReference type="NCBI Taxonomy" id="1117707"/>
    <lineage>
        <taxon>Bacteria</taxon>
        <taxon>Pseudomonadati</taxon>
        <taxon>Pseudomonadota</taxon>
        <taxon>Gammaproteobacteria</taxon>
        <taxon>Vibrionales</taxon>
        <taxon>Vibrionaceae</taxon>
        <taxon>Vibrio</taxon>
    </lineage>
</organism>
<reference evidence="4" key="1">
    <citation type="submission" date="2016-12" db="EMBL/GenBank/DDBJ databases">
        <authorList>
            <person name="Rodrigo-Torres L."/>
            <person name="Arahal R.D."/>
            <person name="Lucena T."/>
        </authorList>
    </citation>
    <scope>NUCLEOTIDE SEQUENCE [LARGE SCALE GENOMIC DNA]</scope>
</reference>
<feature type="compositionally biased region" description="Basic and acidic residues" evidence="1">
    <location>
        <begin position="147"/>
        <end position="158"/>
    </location>
</feature>
<dbReference type="SUPFAM" id="SSF46689">
    <property type="entry name" value="Homeodomain-like"/>
    <property type="match status" value="1"/>
</dbReference>